<feature type="region of interest" description="Disordered" evidence="1">
    <location>
        <begin position="1"/>
        <end position="47"/>
    </location>
</feature>
<dbReference type="AlphaFoldDB" id="A0AAD7FCS8"/>
<proteinExistence type="predicted"/>
<accession>A0AAD7FCS8</accession>
<gene>
    <name evidence="2" type="ORF">FB45DRAFT_1035232</name>
</gene>
<keyword evidence="3" id="KW-1185">Reference proteome</keyword>
<organism evidence="2 3">
    <name type="scientific">Roridomyces roridus</name>
    <dbReference type="NCBI Taxonomy" id="1738132"/>
    <lineage>
        <taxon>Eukaryota</taxon>
        <taxon>Fungi</taxon>
        <taxon>Dikarya</taxon>
        <taxon>Basidiomycota</taxon>
        <taxon>Agaricomycotina</taxon>
        <taxon>Agaricomycetes</taxon>
        <taxon>Agaricomycetidae</taxon>
        <taxon>Agaricales</taxon>
        <taxon>Marasmiineae</taxon>
        <taxon>Mycenaceae</taxon>
        <taxon>Roridomyces</taxon>
    </lineage>
</organism>
<comment type="caution">
    <text evidence="2">The sequence shown here is derived from an EMBL/GenBank/DDBJ whole genome shotgun (WGS) entry which is preliminary data.</text>
</comment>
<dbReference type="EMBL" id="JARKIF010000023">
    <property type="protein sequence ID" value="KAJ7616077.1"/>
    <property type="molecule type" value="Genomic_DNA"/>
</dbReference>
<evidence type="ECO:0000313" key="3">
    <source>
        <dbReference type="Proteomes" id="UP001221142"/>
    </source>
</evidence>
<sequence length="120" mass="12697">MRVASPVRERSASHSSSLSGSGWASSDDEADELEFSGGGGSDEDQTVIACSASVHHHPPLPQQASTRGLVLMIPTTMQPQPFPRSSTTSVFSVPDNASIAYTLTNPGSTTTLTRQHQEKD</sequence>
<reference evidence="2" key="1">
    <citation type="submission" date="2023-03" db="EMBL/GenBank/DDBJ databases">
        <title>Massive genome expansion in bonnet fungi (Mycena s.s.) driven by repeated elements and novel gene families across ecological guilds.</title>
        <authorList>
            <consortium name="Lawrence Berkeley National Laboratory"/>
            <person name="Harder C.B."/>
            <person name="Miyauchi S."/>
            <person name="Viragh M."/>
            <person name="Kuo A."/>
            <person name="Thoen E."/>
            <person name="Andreopoulos B."/>
            <person name="Lu D."/>
            <person name="Skrede I."/>
            <person name="Drula E."/>
            <person name="Henrissat B."/>
            <person name="Morin E."/>
            <person name="Kohler A."/>
            <person name="Barry K."/>
            <person name="LaButti K."/>
            <person name="Morin E."/>
            <person name="Salamov A."/>
            <person name="Lipzen A."/>
            <person name="Mereny Z."/>
            <person name="Hegedus B."/>
            <person name="Baldrian P."/>
            <person name="Stursova M."/>
            <person name="Weitz H."/>
            <person name="Taylor A."/>
            <person name="Grigoriev I.V."/>
            <person name="Nagy L.G."/>
            <person name="Martin F."/>
            <person name="Kauserud H."/>
        </authorList>
    </citation>
    <scope>NUCLEOTIDE SEQUENCE</scope>
    <source>
        <strain evidence="2">9284</strain>
    </source>
</reference>
<evidence type="ECO:0000256" key="1">
    <source>
        <dbReference type="SAM" id="MobiDB-lite"/>
    </source>
</evidence>
<evidence type="ECO:0000313" key="2">
    <source>
        <dbReference type="EMBL" id="KAJ7616077.1"/>
    </source>
</evidence>
<feature type="compositionally biased region" description="Low complexity" evidence="1">
    <location>
        <begin position="13"/>
        <end position="25"/>
    </location>
</feature>
<dbReference type="Proteomes" id="UP001221142">
    <property type="component" value="Unassembled WGS sequence"/>
</dbReference>
<name>A0AAD7FCS8_9AGAR</name>
<protein>
    <submittedName>
        <fullName evidence="2">Uncharacterized protein</fullName>
    </submittedName>
</protein>